<evidence type="ECO:0000313" key="3">
    <source>
        <dbReference type="Proteomes" id="UP000001460"/>
    </source>
</evidence>
<keyword evidence="3" id="KW-1185">Reference proteome</keyword>
<protein>
    <submittedName>
        <fullName evidence="2">Uncharacterized protein</fullName>
    </submittedName>
</protein>
<accession>B6A989</accession>
<dbReference type="VEuPathDB" id="CryptoDB:CMU_038470"/>
<keyword evidence="1" id="KW-0812">Transmembrane</keyword>
<sequence>MESSKLNKYNESLLINQSYNYWNCSLKKKIGDFLEYFSIRSSDTKYNMDDHKKFVEEIIKNYKLNSEDINHKMSLKFSDIFATFLHWTFSELRKDTIDNESVTSLENNIKLIINGLDFILSSEYLYSSICINNPSIIGDLVCLAINNKISLNIRCSIAYYILQLITYKVAGDISIYCLKLRYTLIKVSELKLLWTVSMDTHPVLKSTSITEPYILSHNFSHLKIASKLNKDTIILFTSYILELFATILHYDRYITSQGLLEYCLDIVNGPYINKLFGLSLCEYDNLSIPASLILRSIILYSKEEQIKFILGEIKKNGMILLFFAALFTPLSNKILIDEEINSVDTKLLDKWILNTQIISILCQHDSQIMNFLYRIFPVKFTSILKNLRFSSVTNGNVKDSNKLLWLPIQCNWYTTNSYIEPIKEFKYQNKISRYIESIYLNANLVNKSGYCSETSRLDSFNEVCTTNEGWNLCNIKDYLNLLLNYSISKLQTINKQISSEVSNPNDKVKYCNGSKIFYEELFFSTNNKKYKTSYYPDFVWYIFWDLCYNNYDDQIDLIWNENVKKDIQYCLVNEYERIETYNNLSYIWNINNFYPSIPSISKELKIADSVYVRLLLPTLFYLKKYIGIFSQKSNKEDNSDFFIICNEVYKKKCHFIGYMYGCNISKSSEIGTINPNTVLPIKLDFYEQDYSQLSVKFVRHKDKNNAVKVIENIIKNKINYILGNLMEIKKVYFCNETIKVNQINKSKKEYTEDKKVGIGDSYISSQFGEWEILVDLENTTGGYNDNIVLDERLQKALNKSKLPYIQCIETTQKIRYIFESIYQRITIENNPAIKTYLLCNYICLIINFCEFITEEQIVAHLPYMMSMISPTKSYDIDIKYEECQIIYVIHLMLSLNKKARNHFLSLGGIQLIIHHIAELQICYSFSKQTSIYNSIKVSDNDTEDSELNEVLYKLYISEAYYEYYMNKSRKLTVDRPELINLKLIIYSHQKDLGNKNFFIRNSDDYIKSRNIEIFLLYPPFNILTQSKGIYLLNSMSSKTSSINCDHDQYMKYMDDYKLPVPNFPIRQDSVLQSSNFTLTNTSDFSNSSSPFCSTPNNYINHDNITEMNTGRVEYPNFLEYLDKNILNNIKMDGSIRNTLNSSIKHSPLLYWLITVNNCINISDEWVSYLISNNDLIFQLIKLLLVKLTSVSEYQYYHMYWIINIIDKLINKSPIIIINIVNNFGIEMLLFALLRFKSISVYNEEIYIDSDNISCDIVNIEQGLIYLLKNYVKVLNNLVKVEYLNKNKFGSTSLKFIDSIVIDTYDELNYIHFPVCSKYKCICGKIDCPKKQITHEYQISNNKEINIIENIYDQEYSKLMDKYCVIKYGLGTFYLTKYIPLSLIHLLLMDNTDENYCIKSFHKVINCNIHCPTIKWSITDRINVLNHISNIIHPYSLRLDSDHCLLLPCNIIEYKENLNIINKKTLMNEELYIYGYYIVEMSNFSTDFCIQNIYPEIQKRFHKSNNNYLEMNKIFEIWKSVSIKQCIKLMDIIHLSPDGLPQLFVEYLISKNYDIENIKNEYGIIYKEMWNLLDGHFSYYFTLYIKNKDINEENILFNYLTNIIKLQHSLLLCGISFFINCGIKMECKDISNDCNKSYRDLFEIKDIQVCNTLYTSHLSGFYLLSKIIDDKNDNERIRQLYYNIFKVLNLILFYKISNNIDTEIPICKSIFHQCIKILLKYELKKNKEKVSSKYSNKEYFEEKNKKSHKSDFIYINPYYLFINWIYDNEEKYEIDNINVLFANIYIIYILIILNFYNYNKALNIFCIFDEENNEKYQKVLFQDILKKSCILFEYYNENEISVLLLWSLMLRFLQIFFLKSSFRHMAISYGIVPILLSNLKEIKSTYHKN</sequence>
<evidence type="ECO:0000256" key="1">
    <source>
        <dbReference type="SAM" id="Phobius"/>
    </source>
</evidence>
<gene>
    <name evidence="2" type="ORF">CMU_038470</name>
</gene>
<keyword evidence="1" id="KW-0472">Membrane</keyword>
<dbReference type="Proteomes" id="UP000001460">
    <property type="component" value="Unassembled WGS sequence"/>
</dbReference>
<name>B6A989_CRYMR</name>
<dbReference type="OrthoDB" id="344145at2759"/>
<evidence type="ECO:0000313" key="2">
    <source>
        <dbReference type="EMBL" id="EEA04780.1"/>
    </source>
</evidence>
<feature type="transmembrane region" description="Helical" evidence="1">
    <location>
        <begin position="1776"/>
        <end position="1795"/>
    </location>
</feature>
<proteinExistence type="predicted"/>
<reference evidence="2" key="1">
    <citation type="submission" date="2008-06" db="EMBL/GenBank/DDBJ databases">
        <authorList>
            <person name="Lorenzi H."/>
            <person name="Inman J."/>
            <person name="Miller J."/>
            <person name="Schobel S."/>
            <person name="Amedeo P."/>
            <person name="Caler E.V."/>
            <person name="da Silva J."/>
        </authorList>
    </citation>
    <scope>NUCLEOTIDE SEQUENCE [LARGE SCALE GENOMIC DNA]</scope>
    <source>
        <strain evidence="2">RN66</strain>
    </source>
</reference>
<dbReference type="GeneID" id="6994244"/>
<keyword evidence="1" id="KW-1133">Transmembrane helix</keyword>
<organism evidence="2 3">
    <name type="scientific">Cryptosporidium muris (strain RN66)</name>
    <dbReference type="NCBI Taxonomy" id="441375"/>
    <lineage>
        <taxon>Eukaryota</taxon>
        <taxon>Sar</taxon>
        <taxon>Alveolata</taxon>
        <taxon>Apicomplexa</taxon>
        <taxon>Conoidasida</taxon>
        <taxon>Coccidia</taxon>
        <taxon>Eucoccidiorida</taxon>
        <taxon>Eimeriorina</taxon>
        <taxon>Cryptosporidiidae</taxon>
        <taxon>Cryptosporidium</taxon>
    </lineage>
</organism>
<dbReference type="RefSeq" id="XP_002139129.1">
    <property type="nucleotide sequence ID" value="XM_002139093.1"/>
</dbReference>
<dbReference type="EMBL" id="DS989726">
    <property type="protein sequence ID" value="EEA04780.1"/>
    <property type="molecule type" value="Genomic_DNA"/>
</dbReference>